<reference evidence="3" key="1">
    <citation type="submission" date="2021-01" db="EMBL/GenBank/DDBJ databases">
        <authorList>
            <consortium name="Genoscope - CEA"/>
            <person name="William W."/>
        </authorList>
    </citation>
    <scope>NUCLEOTIDE SEQUENCE</scope>
</reference>
<evidence type="ECO:0000313" key="3">
    <source>
        <dbReference type="EMBL" id="CAD8049295.1"/>
    </source>
</evidence>
<keyword evidence="2" id="KW-0732">Signal</keyword>
<dbReference type="GO" id="GO:0016791">
    <property type="term" value="F:phosphatase activity"/>
    <property type="evidence" value="ECO:0007669"/>
    <property type="project" value="TreeGrafter"/>
</dbReference>
<dbReference type="EMBL" id="CAJJDM010000010">
    <property type="protein sequence ID" value="CAD8049295.1"/>
    <property type="molecule type" value="Genomic_DNA"/>
</dbReference>
<evidence type="ECO:0000313" key="4">
    <source>
        <dbReference type="Proteomes" id="UP000688137"/>
    </source>
</evidence>
<feature type="chain" id="PRO_5035814872" description="Acid phosphatase" evidence="2">
    <location>
        <begin position="21"/>
        <end position="376"/>
    </location>
</feature>
<proteinExistence type="predicted"/>
<feature type="signal peptide" evidence="2">
    <location>
        <begin position="1"/>
        <end position="20"/>
    </location>
</feature>
<evidence type="ECO:0008006" key="5">
    <source>
        <dbReference type="Google" id="ProtNLM"/>
    </source>
</evidence>
<accession>A0A8S1K669</accession>
<dbReference type="InterPro" id="IPR000560">
    <property type="entry name" value="His_Pase_clade-2"/>
</dbReference>
<keyword evidence="1" id="KW-0378">Hydrolase</keyword>
<dbReference type="PANTHER" id="PTHR11567">
    <property type="entry name" value="ACID PHOSPHATASE-RELATED"/>
    <property type="match status" value="1"/>
</dbReference>
<protein>
    <recommendedName>
        <fullName evidence="5">Acid phosphatase</fullName>
    </recommendedName>
</protein>
<comment type="caution">
    <text evidence="3">The sequence shown here is derived from an EMBL/GenBank/DDBJ whole genome shotgun (WGS) entry which is preliminary data.</text>
</comment>
<keyword evidence="4" id="KW-1185">Reference proteome</keyword>
<evidence type="ECO:0000256" key="2">
    <source>
        <dbReference type="SAM" id="SignalP"/>
    </source>
</evidence>
<dbReference type="InterPro" id="IPR050645">
    <property type="entry name" value="Histidine_acid_phosphatase"/>
</dbReference>
<name>A0A8S1K669_PARPR</name>
<sequence length="376" mass="43864">MNISMAIIVFLLLSIGSCLQKSILITRHGARSPKVYTEIDSTYYWTSQPEDLTEIGLQQHINLGQSKNGISITDMNGNCIYENLEIQASTTQRVIMSTIGFLKGLCPNNYQEIIKRYFNEYYAQYSTNSEAWNQIMASDFQNPLELELHYFERPNDFLFHGHKKTVCPAIKDLKKQIEASEYFKQKEEEFKNRHEFDEVFDIIKAAYPSKSFKKKSITLSDIEDIFDDYQSNHVQGFLFPNPSQLAINYMQEVVKFIRYYEDNCDSLEHYAQLTEPFKWIISQLYSTTPLSWYSGHDTNQVAILSAISDFQPIVPFASQLEIIVKNEIVMVYFNRQQIQTKFCTDGYFCTREQTVNYLMQFIHPNLKSLCGLELID</sequence>
<dbReference type="Proteomes" id="UP000688137">
    <property type="component" value="Unassembled WGS sequence"/>
</dbReference>
<gene>
    <name evidence="3" type="ORF">PPRIM_AZ9-3.1.T0130393</name>
</gene>
<dbReference type="AlphaFoldDB" id="A0A8S1K669"/>
<organism evidence="3 4">
    <name type="scientific">Paramecium primaurelia</name>
    <dbReference type="NCBI Taxonomy" id="5886"/>
    <lineage>
        <taxon>Eukaryota</taxon>
        <taxon>Sar</taxon>
        <taxon>Alveolata</taxon>
        <taxon>Ciliophora</taxon>
        <taxon>Intramacronucleata</taxon>
        <taxon>Oligohymenophorea</taxon>
        <taxon>Peniculida</taxon>
        <taxon>Parameciidae</taxon>
        <taxon>Paramecium</taxon>
    </lineage>
</organism>
<evidence type="ECO:0000256" key="1">
    <source>
        <dbReference type="ARBA" id="ARBA00022801"/>
    </source>
</evidence>
<dbReference type="Pfam" id="PF00328">
    <property type="entry name" value="His_Phos_2"/>
    <property type="match status" value="1"/>
</dbReference>
<dbReference type="PANTHER" id="PTHR11567:SF110">
    <property type="entry name" value="2-PHOSPHOXYLOSE PHOSPHATASE 1"/>
    <property type="match status" value="1"/>
</dbReference>